<proteinExistence type="inferred from homology"/>
<dbReference type="InterPro" id="IPR021458">
    <property type="entry name" value="Rv0495c"/>
</dbReference>
<protein>
    <recommendedName>
        <fullName evidence="4">DUF3109 family protein</fullName>
    </recommendedName>
</protein>
<dbReference type="Proteomes" id="UP001497527">
    <property type="component" value="Unassembled WGS sequence"/>
</dbReference>
<comment type="similarity">
    <text evidence="1">Belongs to the Rv0495c family.</text>
</comment>
<evidence type="ECO:0000313" key="3">
    <source>
        <dbReference type="Proteomes" id="UP001497527"/>
    </source>
</evidence>
<keyword evidence="3" id="KW-1185">Reference proteome</keyword>
<dbReference type="RefSeq" id="WP_348715455.1">
    <property type="nucleotide sequence ID" value="NZ_CAXJIO010000011.1"/>
</dbReference>
<reference evidence="2 3" key="1">
    <citation type="submission" date="2024-05" db="EMBL/GenBank/DDBJ databases">
        <authorList>
            <person name="Duchaud E."/>
        </authorList>
    </citation>
    <scope>NUCLEOTIDE SEQUENCE [LARGE SCALE GENOMIC DNA]</scope>
    <source>
        <strain evidence="2">Ena-SAMPLE-TAB-13-05-2024-13:56:06:370-140308</strain>
    </source>
</reference>
<accession>A0ABP1EXU3</accession>
<sequence>MFQLGKTIVSEDIIEKDFVCNLSACKGICCVAGEAGAPLEKEETQILEEIYPVVKPFLREEGIKAIEEQGTWITSDFGELETPLVNNAECAYVIFDDKGTALCAIEEAYNKKLVNWKKPISCHLYPVRVQNYSEFAAVNYHKWDICDDACSLGKELQVPVFKFVKEALIRKFGQHWYDELTSISEKKNKK</sequence>
<gene>
    <name evidence="2" type="ORF">T190423A01A_20048</name>
</gene>
<dbReference type="Pfam" id="PF11307">
    <property type="entry name" value="DUF3109"/>
    <property type="match status" value="1"/>
</dbReference>
<evidence type="ECO:0000256" key="1">
    <source>
        <dbReference type="ARBA" id="ARBA00093770"/>
    </source>
</evidence>
<evidence type="ECO:0008006" key="4">
    <source>
        <dbReference type="Google" id="ProtNLM"/>
    </source>
</evidence>
<organism evidence="2 3">
    <name type="scientific">Tenacibaculum polynesiense</name>
    <dbReference type="NCBI Taxonomy" id="3137857"/>
    <lineage>
        <taxon>Bacteria</taxon>
        <taxon>Pseudomonadati</taxon>
        <taxon>Bacteroidota</taxon>
        <taxon>Flavobacteriia</taxon>
        <taxon>Flavobacteriales</taxon>
        <taxon>Flavobacteriaceae</taxon>
        <taxon>Tenacibaculum</taxon>
    </lineage>
</organism>
<evidence type="ECO:0000313" key="2">
    <source>
        <dbReference type="EMBL" id="CAL2102297.1"/>
    </source>
</evidence>
<dbReference type="EMBL" id="CAXJIO010000011">
    <property type="protein sequence ID" value="CAL2102297.1"/>
    <property type="molecule type" value="Genomic_DNA"/>
</dbReference>
<comment type="caution">
    <text evidence="2">The sequence shown here is derived from an EMBL/GenBank/DDBJ whole genome shotgun (WGS) entry which is preliminary data.</text>
</comment>
<name>A0ABP1EXU3_9FLAO</name>